<comment type="caution">
    <text evidence="3">The sequence shown here is derived from an EMBL/GenBank/DDBJ whole genome shotgun (WGS) entry which is preliminary data.</text>
</comment>
<sequence length="339" mass="37065">MTLGMTGNADCMTAGRFVGFFPILATYFAFLLIKINGGGVVINLTVRGKDGADFITGSFHAASADTAPDDYPLVVAIHGGTYTGDYFQIDGYSLAARAAALGIPLFALNRPGYADSVRKEGLDCSIMSNAEILNDVLSDLWETRRGNARGIFLIGHSIGGAIAIQMAALGKSWPLLGLSISGVGVREPEPVLEQWRSLPPDESIVIPPEPKDQLMYGPAGTWLPDGQRAAHRADHPMPRQELLDIAFEWPRLLREAAPRIDVPVHYRQPEFDNLWVVDEAEVQDFASRFVNSPWVDAQVFKGTGHNIDFHRLGGAFQLQQLAFALACSVSTERREWSAR</sequence>
<dbReference type="SUPFAM" id="SSF53474">
    <property type="entry name" value="alpha/beta-Hydrolases"/>
    <property type="match status" value="1"/>
</dbReference>
<organism evidence="3 4">
    <name type="scientific">Burkholderia lata (strain ATCC 17760 / DSM 23089 / LMG 22485 / NCIMB 9086 / R18194 / 383)</name>
    <dbReference type="NCBI Taxonomy" id="482957"/>
    <lineage>
        <taxon>Bacteria</taxon>
        <taxon>Pseudomonadati</taxon>
        <taxon>Pseudomonadota</taxon>
        <taxon>Betaproteobacteria</taxon>
        <taxon>Burkholderiales</taxon>
        <taxon>Burkholderiaceae</taxon>
        <taxon>Burkholderia</taxon>
        <taxon>Burkholderia cepacia complex</taxon>
    </lineage>
</organism>
<gene>
    <name evidence="3" type="ORF">GAK33_03604</name>
</gene>
<keyword evidence="1" id="KW-0812">Transmembrane</keyword>
<dbReference type="EMBL" id="WNDV01000010">
    <property type="protein sequence ID" value="KAF1037119.1"/>
    <property type="molecule type" value="Genomic_DNA"/>
</dbReference>
<dbReference type="Proteomes" id="UP000467522">
    <property type="component" value="Unassembled WGS sequence"/>
</dbReference>
<dbReference type="InterPro" id="IPR000073">
    <property type="entry name" value="AB_hydrolase_1"/>
</dbReference>
<evidence type="ECO:0000256" key="1">
    <source>
        <dbReference type="SAM" id="Phobius"/>
    </source>
</evidence>
<dbReference type="RefSeq" id="WP_278647451.1">
    <property type="nucleotide sequence ID" value="NZ_WNDV01000010.1"/>
</dbReference>
<feature type="transmembrane region" description="Helical" evidence="1">
    <location>
        <begin position="12"/>
        <end position="33"/>
    </location>
</feature>
<evidence type="ECO:0000259" key="2">
    <source>
        <dbReference type="Pfam" id="PF12697"/>
    </source>
</evidence>
<feature type="domain" description="AB hydrolase-1" evidence="2">
    <location>
        <begin position="74"/>
        <end position="306"/>
    </location>
</feature>
<proteinExistence type="predicted"/>
<dbReference type="Gene3D" id="3.40.50.1820">
    <property type="entry name" value="alpha/beta hydrolase"/>
    <property type="match status" value="1"/>
</dbReference>
<evidence type="ECO:0000313" key="4">
    <source>
        <dbReference type="Proteomes" id="UP000467522"/>
    </source>
</evidence>
<keyword evidence="1" id="KW-0472">Membrane</keyword>
<name>A0A833PT33_BURL3</name>
<dbReference type="InterPro" id="IPR029058">
    <property type="entry name" value="AB_hydrolase_fold"/>
</dbReference>
<keyword evidence="1" id="KW-1133">Transmembrane helix</keyword>
<evidence type="ECO:0000313" key="3">
    <source>
        <dbReference type="EMBL" id="KAF1037119.1"/>
    </source>
</evidence>
<reference evidence="4" key="1">
    <citation type="journal article" date="2020" name="MBio">
        <title>Horizontal gene transfer to a defensive symbiont with a reduced genome amongst a multipartite beetle microbiome.</title>
        <authorList>
            <person name="Waterworth S.C."/>
            <person name="Florez L.V."/>
            <person name="Rees E.R."/>
            <person name="Hertweck C."/>
            <person name="Kaltenpoth M."/>
            <person name="Kwan J.C."/>
        </authorList>
    </citation>
    <scope>NUCLEOTIDE SEQUENCE [LARGE SCALE GENOMIC DNA]</scope>
</reference>
<dbReference type="Pfam" id="PF12697">
    <property type="entry name" value="Abhydrolase_6"/>
    <property type="match status" value="1"/>
</dbReference>
<accession>A0A833PT33</accession>
<protein>
    <recommendedName>
        <fullName evidence="2">AB hydrolase-1 domain-containing protein</fullName>
    </recommendedName>
</protein>
<dbReference type="AlphaFoldDB" id="A0A833PT33"/>